<feature type="domain" description="Terminase large subunit gp17-like C-terminal" evidence="4">
    <location>
        <begin position="421"/>
        <end position="579"/>
    </location>
</feature>
<dbReference type="Gene3D" id="3.40.50.300">
    <property type="entry name" value="P-loop containing nucleotide triphosphate hydrolases"/>
    <property type="match status" value="1"/>
</dbReference>
<evidence type="ECO:0000313" key="6">
    <source>
        <dbReference type="Proteomes" id="UP001500604"/>
    </source>
</evidence>
<comment type="caution">
    <text evidence="5">The sequence shown here is derived from an EMBL/GenBank/DDBJ whole genome shotgun (WGS) entry which is preliminary data.</text>
</comment>
<dbReference type="Pfam" id="PF17289">
    <property type="entry name" value="Terminase_6C"/>
    <property type="match status" value="1"/>
</dbReference>
<evidence type="ECO:0000256" key="1">
    <source>
        <dbReference type="ARBA" id="ARBA00022612"/>
    </source>
</evidence>
<sequence length="595" mass="68742">MAYADETIDLCRKLYLRRYRVPEIVKQTGVPRRTVYCWINRYSWDDLLQTETPLEEASRRLAVLFGMESKTDAHFKEIENLITSIDRLNAIYTRTKQTVKKQSMEPANDSDVNNDQESRPARRRKAREKKKQNDFSGIDADVIKKKFFDGLFRYQTELWDARVHRIRNLLKSRQIGATYYFAREAFADALLEGRNKIFLSASRAQADTFRDYIQGFSQEWFDCELKGRDKIKIHSDAGVSTLYFLSTNSATAQSYHGDTYMDEYFWIPHFTRLNTVASAMATQKQYRKTYFSTPSAMSHTAYPFWSMDQFNERKRRLNQPLESMPGFKELQSGILCPDGQYRKIITIHDAEAGGCDLFDIEQLQLEYGPDEFAQLFECQFIDDSASEFTLAMLEPCAVDRAEWRDFKPDMERPFGNRPVWIGYDPSRTRDGATITVVAPPLENGGRFRVLEKITLQNAAWAYQAASIHDLTKKYNVQYIGIDVTGPGTGVFELVKNFYPAATPIVYSVETKTRLVLKAKDVISNGRLQYDASWSDIPAGFMSIRRTTTGSGQLTYVADRSERTGHADAAWSLMHALMNERLDFQNRRQSRYLIPE</sequence>
<protein>
    <submittedName>
        <fullName evidence="5">Terminase ATPase subunit family protein</fullName>
    </submittedName>
</protein>
<dbReference type="Proteomes" id="UP001500604">
    <property type="component" value="Unassembled WGS sequence"/>
</dbReference>
<keyword evidence="6" id="KW-1185">Reference proteome</keyword>
<dbReference type="InterPro" id="IPR027417">
    <property type="entry name" value="P-loop_NTPase"/>
</dbReference>
<proteinExistence type="predicted"/>
<feature type="region of interest" description="Disordered" evidence="2">
    <location>
        <begin position="99"/>
        <end position="133"/>
    </location>
</feature>
<organism evidence="5 6">
    <name type="scientific">Kistimonas scapharcae</name>
    <dbReference type="NCBI Taxonomy" id="1036133"/>
    <lineage>
        <taxon>Bacteria</taxon>
        <taxon>Pseudomonadati</taxon>
        <taxon>Pseudomonadota</taxon>
        <taxon>Gammaproteobacteria</taxon>
        <taxon>Oceanospirillales</taxon>
        <taxon>Endozoicomonadaceae</taxon>
        <taxon>Kistimonas</taxon>
    </lineage>
</organism>
<accession>A0ABP8UYM5</accession>
<name>A0ABP8UYM5_9GAMM</name>
<dbReference type="InterPro" id="IPR035421">
    <property type="entry name" value="Terminase_6C"/>
</dbReference>
<evidence type="ECO:0000259" key="3">
    <source>
        <dbReference type="Pfam" id="PF06056"/>
    </source>
</evidence>
<reference evidence="6" key="1">
    <citation type="journal article" date="2019" name="Int. J. Syst. Evol. Microbiol.">
        <title>The Global Catalogue of Microorganisms (GCM) 10K type strain sequencing project: providing services to taxonomists for standard genome sequencing and annotation.</title>
        <authorList>
            <consortium name="The Broad Institute Genomics Platform"/>
            <consortium name="The Broad Institute Genome Sequencing Center for Infectious Disease"/>
            <person name="Wu L."/>
            <person name="Ma J."/>
        </authorList>
    </citation>
    <scope>NUCLEOTIDE SEQUENCE [LARGE SCALE GENOMIC DNA]</scope>
    <source>
        <strain evidence="6">JCM 17805</strain>
    </source>
</reference>
<dbReference type="EMBL" id="BAABFL010000117">
    <property type="protein sequence ID" value="GAA4649038.1"/>
    <property type="molecule type" value="Genomic_DNA"/>
</dbReference>
<feature type="domain" description="Terminase ATPase subunit N-terminal" evidence="3">
    <location>
        <begin position="12"/>
        <end position="49"/>
    </location>
</feature>
<dbReference type="Pfam" id="PF03237">
    <property type="entry name" value="Terminase_6N"/>
    <property type="match status" value="1"/>
</dbReference>
<evidence type="ECO:0000259" key="4">
    <source>
        <dbReference type="Pfam" id="PF17289"/>
    </source>
</evidence>
<dbReference type="Pfam" id="PF06056">
    <property type="entry name" value="Terminase_5"/>
    <property type="match status" value="1"/>
</dbReference>
<dbReference type="InterPro" id="IPR010332">
    <property type="entry name" value="ATPase_terminase-su_N"/>
</dbReference>
<dbReference type="RefSeq" id="WP_345194791.1">
    <property type="nucleotide sequence ID" value="NZ_BAABFL010000117.1"/>
</dbReference>
<keyword evidence="1" id="KW-1188">Viral release from host cell</keyword>
<feature type="compositionally biased region" description="Basic residues" evidence="2">
    <location>
        <begin position="121"/>
        <end position="130"/>
    </location>
</feature>
<evidence type="ECO:0000313" key="5">
    <source>
        <dbReference type="EMBL" id="GAA4649038.1"/>
    </source>
</evidence>
<dbReference type="Gene3D" id="3.30.420.240">
    <property type="match status" value="1"/>
</dbReference>
<evidence type="ECO:0000256" key="2">
    <source>
        <dbReference type="SAM" id="MobiDB-lite"/>
    </source>
</evidence>
<gene>
    <name evidence="5" type="ORF">GCM10023116_13120</name>
</gene>